<dbReference type="EnsemblMetazoa" id="CapteT226660">
    <property type="protein sequence ID" value="CapteP226660"/>
    <property type="gene ID" value="CapteG226660"/>
</dbReference>
<evidence type="ECO:0000256" key="7">
    <source>
        <dbReference type="ARBA" id="ARBA00023136"/>
    </source>
</evidence>
<dbReference type="HOGENOM" id="CLU_043398_0_0_1"/>
<evidence type="ECO:0000256" key="9">
    <source>
        <dbReference type="RuleBase" id="RU364020"/>
    </source>
</evidence>
<dbReference type="AlphaFoldDB" id="R7UIS4"/>
<feature type="transmembrane region" description="Helical" evidence="9">
    <location>
        <begin position="43"/>
        <end position="64"/>
    </location>
</feature>
<evidence type="ECO:0000256" key="1">
    <source>
        <dbReference type="ARBA" id="ARBA00004323"/>
    </source>
</evidence>
<evidence type="ECO:0000256" key="5">
    <source>
        <dbReference type="ARBA" id="ARBA00022989"/>
    </source>
</evidence>
<evidence type="ECO:0000256" key="8">
    <source>
        <dbReference type="ARBA" id="ARBA00023180"/>
    </source>
</evidence>
<comment type="subcellular location">
    <subcellularLocation>
        <location evidence="1 9">Golgi apparatus membrane</location>
        <topology evidence="1 9">Single-pass type II membrane protein</topology>
    </subcellularLocation>
</comment>
<dbReference type="Pfam" id="PF03567">
    <property type="entry name" value="Sulfotransfer_2"/>
    <property type="match status" value="1"/>
</dbReference>
<keyword evidence="7 9" id="KW-0472">Membrane</keyword>
<evidence type="ECO:0000256" key="6">
    <source>
        <dbReference type="ARBA" id="ARBA00023034"/>
    </source>
</evidence>
<sequence>MVNVKAHQGIVRTESASSLNMNVNNDLSVMGTTKIPCARSVKYILKLASIVVFIPLLVITLSTLTQSDDLIALGASSRNARLSGMTPNDESDSKIVRPCSQPERLLSIQNYCAAHPELKENFTRHPMSKLDKFHVFLVDERHKLLFCAVPKAAVTLWRTMFLRGTGKIDKTKEKIKPYHAPYLNRMGLKFLYNYTEAKQQEIIRNYFKIMNTRHPVERALSSYMDKFVYSELEFPILESIEYLNKNYRSPADQIRLTHGRNTIPSGVRFDEFVSMVLDEKAPYNIHWDSMINICHPCIIHYDYVMKTETMQEDAPYILSLLSSKLKEPLELSKIHSHRDAVFEDPEKPHEYTKPLPELLNITDQRRHLFVKNFQRDMDMFGYKFQERDCEISCTFETNGRGRCC</sequence>
<evidence type="ECO:0000313" key="10">
    <source>
        <dbReference type="EMBL" id="ELU06055.1"/>
    </source>
</evidence>
<evidence type="ECO:0000256" key="2">
    <source>
        <dbReference type="ARBA" id="ARBA00006339"/>
    </source>
</evidence>
<dbReference type="GO" id="GO:0008146">
    <property type="term" value="F:sulfotransferase activity"/>
    <property type="evidence" value="ECO:0007669"/>
    <property type="project" value="InterPro"/>
</dbReference>
<proteinExistence type="inferred from homology"/>
<dbReference type="GO" id="GO:0016051">
    <property type="term" value="P:carbohydrate biosynthetic process"/>
    <property type="evidence" value="ECO:0007669"/>
    <property type="project" value="InterPro"/>
</dbReference>
<keyword evidence="8 9" id="KW-0325">Glycoprotein</keyword>
<dbReference type="EC" id="2.8.2.-" evidence="9"/>
<reference evidence="12" key="1">
    <citation type="submission" date="2012-12" db="EMBL/GenBank/DDBJ databases">
        <authorList>
            <person name="Hellsten U."/>
            <person name="Grimwood J."/>
            <person name="Chapman J.A."/>
            <person name="Shapiro H."/>
            <person name="Aerts A."/>
            <person name="Otillar R.P."/>
            <person name="Terry A.Y."/>
            <person name="Boore J.L."/>
            <person name="Simakov O."/>
            <person name="Marletaz F."/>
            <person name="Cho S.-J."/>
            <person name="Edsinger-Gonzales E."/>
            <person name="Havlak P."/>
            <person name="Kuo D.-H."/>
            <person name="Larsson T."/>
            <person name="Lv J."/>
            <person name="Arendt D."/>
            <person name="Savage R."/>
            <person name="Osoegawa K."/>
            <person name="de Jong P."/>
            <person name="Lindberg D.R."/>
            <person name="Seaver E.C."/>
            <person name="Weisblat D.A."/>
            <person name="Putnam N.H."/>
            <person name="Grigoriev I.V."/>
            <person name="Rokhsar D.S."/>
        </authorList>
    </citation>
    <scope>NUCLEOTIDE SEQUENCE</scope>
    <source>
        <strain evidence="12">I ESC-2004</strain>
    </source>
</reference>
<accession>R7UIS4</accession>
<dbReference type="EMBL" id="KB300980">
    <property type="protein sequence ID" value="ELU06055.1"/>
    <property type="molecule type" value="Genomic_DNA"/>
</dbReference>
<keyword evidence="12" id="KW-1185">Reference proteome</keyword>
<dbReference type="OrthoDB" id="2019940at2759"/>
<dbReference type="GO" id="GO:0000139">
    <property type="term" value="C:Golgi membrane"/>
    <property type="evidence" value="ECO:0007669"/>
    <property type="project" value="UniProtKB-SubCell"/>
</dbReference>
<dbReference type="STRING" id="283909.R7UIS4"/>
<reference evidence="10 12" key="2">
    <citation type="journal article" date="2013" name="Nature">
        <title>Insights into bilaterian evolution from three spiralian genomes.</title>
        <authorList>
            <person name="Simakov O."/>
            <person name="Marletaz F."/>
            <person name="Cho S.J."/>
            <person name="Edsinger-Gonzales E."/>
            <person name="Havlak P."/>
            <person name="Hellsten U."/>
            <person name="Kuo D.H."/>
            <person name="Larsson T."/>
            <person name="Lv J."/>
            <person name="Arendt D."/>
            <person name="Savage R."/>
            <person name="Osoegawa K."/>
            <person name="de Jong P."/>
            <person name="Grimwood J."/>
            <person name="Chapman J.A."/>
            <person name="Shapiro H."/>
            <person name="Aerts A."/>
            <person name="Otillar R.P."/>
            <person name="Terry A.Y."/>
            <person name="Boore J.L."/>
            <person name="Grigoriev I.V."/>
            <person name="Lindberg D.R."/>
            <person name="Seaver E.C."/>
            <person name="Weisblat D.A."/>
            <person name="Putnam N.H."/>
            <person name="Rokhsar D.S."/>
        </authorList>
    </citation>
    <scope>NUCLEOTIDE SEQUENCE</scope>
    <source>
        <strain evidence="10 12">I ESC-2004</strain>
    </source>
</reference>
<comment type="similarity">
    <text evidence="2 9">Belongs to the sulfotransferase 2 family.</text>
</comment>
<evidence type="ECO:0000256" key="4">
    <source>
        <dbReference type="ARBA" id="ARBA00022692"/>
    </source>
</evidence>
<keyword evidence="9" id="KW-0735">Signal-anchor</keyword>
<name>R7UIS4_CAPTE</name>
<keyword evidence="6 9" id="KW-0333">Golgi apparatus</keyword>
<keyword evidence="9" id="KW-0119">Carbohydrate metabolism</keyword>
<dbReference type="PANTHER" id="PTHR12137">
    <property type="entry name" value="CARBOHYDRATE SULFOTRANSFERASE"/>
    <property type="match status" value="1"/>
</dbReference>
<dbReference type="InterPro" id="IPR018011">
    <property type="entry name" value="Carb_sulfotrans_8-10"/>
</dbReference>
<keyword evidence="4 9" id="KW-0812">Transmembrane</keyword>
<dbReference type="Proteomes" id="UP000014760">
    <property type="component" value="Unassembled WGS sequence"/>
</dbReference>
<keyword evidence="5 9" id="KW-1133">Transmembrane helix</keyword>
<dbReference type="PANTHER" id="PTHR12137:SF54">
    <property type="entry name" value="CARBOHYDRATE SULFOTRANSFERASE"/>
    <property type="match status" value="1"/>
</dbReference>
<dbReference type="InterPro" id="IPR005331">
    <property type="entry name" value="Sulfotransferase"/>
</dbReference>
<dbReference type="EMBL" id="AMQN01023047">
    <property type="status" value="NOT_ANNOTATED_CDS"/>
    <property type="molecule type" value="Genomic_DNA"/>
</dbReference>
<keyword evidence="3 9" id="KW-0808">Transferase</keyword>
<gene>
    <name evidence="10" type="ORF">CAPTEDRAFT_226660</name>
</gene>
<evidence type="ECO:0000256" key="3">
    <source>
        <dbReference type="ARBA" id="ARBA00022679"/>
    </source>
</evidence>
<protein>
    <recommendedName>
        <fullName evidence="9">Carbohydrate sulfotransferase</fullName>
        <ecNumber evidence="9">2.8.2.-</ecNumber>
    </recommendedName>
</protein>
<evidence type="ECO:0000313" key="12">
    <source>
        <dbReference type="Proteomes" id="UP000014760"/>
    </source>
</evidence>
<reference evidence="11" key="3">
    <citation type="submission" date="2015-06" db="UniProtKB">
        <authorList>
            <consortium name="EnsemblMetazoa"/>
        </authorList>
    </citation>
    <scope>IDENTIFICATION</scope>
</reference>
<dbReference type="EMBL" id="AMQN01023046">
    <property type="status" value="NOT_ANNOTATED_CDS"/>
    <property type="molecule type" value="Genomic_DNA"/>
</dbReference>
<evidence type="ECO:0000313" key="11">
    <source>
        <dbReference type="EnsemblMetazoa" id="CapteP226660"/>
    </source>
</evidence>
<organism evidence="10">
    <name type="scientific">Capitella teleta</name>
    <name type="common">Polychaete worm</name>
    <dbReference type="NCBI Taxonomy" id="283909"/>
    <lineage>
        <taxon>Eukaryota</taxon>
        <taxon>Metazoa</taxon>
        <taxon>Spiralia</taxon>
        <taxon>Lophotrochozoa</taxon>
        <taxon>Annelida</taxon>
        <taxon>Polychaeta</taxon>
        <taxon>Sedentaria</taxon>
        <taxon>Scolecida</taxon>
        <taxon>Capitellidae</taxon>
        <taxon>Capitella</taxon>
    </lineage>
</organism>